<dbReference type="InterPro" id="IPR011006">
    <property type="entry name" value="CheY-like_superfamily"/>
</dbReference>
<keyword evidence="4" id="KW-1185">Reference proteome</keyword>
<dbReference type="Proteomes" id="UP001322785">
    <property type="component" value="Plasmid pRinCIP108029d"/>
</dbReference>
<dbReference type="Pfam" id="PF01636">
    <property type="entry name" value="APH"/>
    <property type="match status" value="1"/>
</dbReference>
<evidence type="ECO:0000259" key="1">
    <source>
        <dbReference type="Pfam" id="PF00072"/>
    </source>
</evidence>
<dbReference type="InterPro" id="IPR001789">
    <property type="entry name" value="Sig_transdc_resp-reg_receiver"/>
</dbReference>
<feature type="domain" description="Response regulatory" evidence="1">
    <location>
        <begin position="5"/>
        <end position="64"/>
    </location>
</feature>
<organism evidence="3 4">
    <name type="scientific">Rhizobium indigoferae</name>
    <dbReference type="NCBI Taxonomy" id="158891"/>
    <lineage>
        <taxon>Bacteria</taxon>
        <taxon>Pseudomonadati</taxon>
        <taxon>Pseudomonadota</taxon>
        <taxon>Alphaproteobacteria</taxon>
        <taxon>Hyphomicrobiales</taxon>
        <taxon>Rhizobiaceae</taxon>
        <taxon>Rhizobium/Agrobacterium group</taxon>
        <taxon>Rhizobium</taxon>
    </lineage>
</organism>
<feature type="domain" description="Aminoglycoside phosphotransferase" evidence="2">
    <location>
        <begin position="208"/>
        <end position="376"/>
    </location>
</feature>
<reference evidence="3 4" key="1">
    <citation type="submission" date="2023-12" db="EMBL/GenBank/DDBJ databases">
        <authorList>
            <person name="Menendez E."/>
            <person name="Kaur S."/>
            <person name="Flores-Felix J.D."/>
            <person name="diCenzo G.C."/>
            <person name="Peix A."/>
            <person name="Velazquez E."/>
        </authorList>
    </citation>
    <scope>NUCLEOTIDE SEQUENCE [LARGE SCALE GENOMIC DNA]</scope>
    <source>
        <strain evidence="3 4">CIP 108029</strain>
        <plasmid evidence="3 4">pRinCIP108029d</plasmid>
    </source>
</reference>
<dbReference type="RefSeq" id="WP_193445216.1">
    <property type="nucleotide sequence ID" value="NZ_BSOQ01000008.1"/>
</dbReference>
<accession>A0ABZ1DUI7</accession>
<proteinExistence type="predicted"/>
<gene>
    <name evidence="3" type="ORF">U5G49_006500</name>
</gene>
<protein>
    <submittedName>
        <fullName evidence="3">Response regulator</fullName>
    </submittedName>
</protein>
<dbReference type="SUPFAM" id="SSF52172">
    <property type="entry name" value="CheY-like"/>
    <property type="match status" value="1"/>
</dbReference>
<dbReference type="CDD" id="cd00156">
    <property type="entry name" value="REC"/>
    <property type="match status" value="1"/>
</dbReference>
<dbReference type="InterPro" id="IPR011009">
    <property type="entry name" value="Kinase-like_dom_sf"/>
</dbReference>
<evidence type="ECO:0000313" key="4">
    <source>
        <dbReference type="Proteomes" id="UP001322785"/>
    </source>
</evidence>
<keyword evidence="3" id="KW-0614">Plasmid</keyword>
<dbReference type="InterPro" id="IPR002575">
    <property type="entry name" value="Aminoglycoside_PTrfase"/>
</dbReference>
<dbReference type="EMBL" id="CP140637">
    <property type="protein sequence ID" value="WRW39424.1"/>
    <property type="molecule type" value="Genomic_DNA"/>
</dbReference>
<evidence type="ECO:0000259" key="2">
    <source>
        <dbReference type="Pfam" id="PF01636"/>
    </source>
</evidence>
<dbReference type="Pfam" id="PF00072">
    <property type="entry name" value="Response_reg"/>
    <property type="match status" value="1"/>
</dbReference>
<dbReference type="SUPFAM" id="SSF56112">
    <property type="entry name" value="Protein kinase-like (PK-like)"/>
    <property type="match status" value="1"/>
</dbReference>
<evidence type="ECO:0000313" key="3">
    <source>
        <dbReference type="EMBL" id="WRW39424.1"/>
    </source>
</evidence>
<geneLocation type="plasmid" evidence="3 4">
    <name>pRinCIP108029d</name>
</geneLocation>
<dbReference type="Gene3D" id="3.40.50.2300">
    <property type="match status" value="1"/>
</dbReference>
<name>A0ABZ1DUI7_9HYPH</name>
<sequence length="474" mass="51495">MTVFVLIVEDEADFSDELVQVFAELDQPIQTRVVKSRDSAFAAIENEYFDLIVLDLKIPTIDGALDAEPAHGHSVFARARLGAAGTPIFVLTGSPSEDFIPAMLASAQQVDVWGEGRTVGTIDFLQKYKFEECPQKLGPIVTAIHRLSDVELSRGGVNLSIPEERLVRIFARKFGGTRCAVSRLGGGLSGAKVLRLKITDRNGTVVHDAVGKLGSPSEISDEASRFDKFVARLDPHATPRKLATLEFGAGALAGVFYGLAAGFEASAFEAAKKEDELAATAVRGIANATANWSKGVPESSRKIMDIRRRVLSDDSFRSVTETFEIAWVTQFEDTKVQTRWCCVHGDLHGSNALVSDTGAAVLIDYGDVGEGTASLDPITLELSTIFHPQGVERGTWPTLDQAAQWGDLDVYLLGCPFAAFVRECRAWADAVGAGQREIAATAYAYLIRQLKYEDTDKNLILALIKGVKNYYDKT</sequence>